<feature type="domain" description="HTH tetR-type" evidence="5">
    <location>
        <begin position="9"/>
        <end position="69"/>
    </location>
</feature>
<dbReference type="RefSeq" id="WP_163826602.1">
    <property type="nucleotide sequence ID" value="NZ_JAAGUX010000026.1"/>
</dbReference>
<dbReference type="SUPFAM" id="SSF46689">
    <property type="entry name" value="Homeodomain-like"/>
    <property type="match status" value="1"/>
</dbReference>
<organism evidence="6 8">
    <name type="scientific">Nocardia cyriacigeorgica</name>
    <dbReference type="NCBI Taxonomy" id="135487"/>
    <lineage>
        <taxon>Bacteria</taxon>
        <taxon>Bacillati</taxon>
        <taxon>Actinomycetota</taxon>
        <taxon>Actinomycetes</taxon>
        <taxon>Mycobacteriales</taxon>
        <taxon>Nocardiaceae</taxon>
        <taxon>Nocardia</taxon>
    </lineage>
</organism>
<dbReference type="InterPro" id="IPR009057">
    <property type="entry name" value="Homeodomain-like_sf"/>
</dbReference>
<evidence type="ECO:0000313" key="7">
    <source>
        <dbReference type="EMBL" id="NEW57119.1"/>
    </source>
</evidence>
<evidence type="ECO:0000259" key="5">
    <source>
        <dbReference type="PROSITE" id="PS50977"/>
    </source>
</evidence>
<dbReference type="PANTHER" id="PTHR47506">
    <property type="entry name" value="TRANSCRIPTIONAL REGULATORY PROTEIN"/>
    <property type="match status" value="1"/>
</dbReference>
<gene>
    <name evidence="6" type="ORF">GV789_10285</name>
    <name evidence="7" type="ORF">GV794_15860</name>
</gene>
<dbReference type="PANTHER" id="PTHR47506:SF1">
    <property type="entry name" value="HTH-TYPE TRANSCRIPTIONAL REGULATOR YJDC"/>
    <property type="match status" value="1"/>
</dbReference>
<evidence type="ECO:0000256" key="1">
    <source>
        <dbReference type="ARBA" id="ARBA00023015"/>
    </source>
</evidence>
<evidence type="ECO:0000256" key="4">
    <source>
        <dbReference type="PROSITE-ProRule" id="PRU00335"/>
    </source>
</evidence>
<keyword evidence="1" id="KW-0805">Transcription regulation</keyword>
<evidence type="ECO:0000256" key="2">
    <source>
        <dbReference type="ARBA" id="ARBA00023125"/>
    </source>
</evidence>
<proteinExistence type="predicted"/>
<name>A0A6P1D481_9NOCA</name>
<dbReference type="InterPro" id="IPR001647">
    <property type="entry name" value="HTH_TetR"/>
</dbReference>
<dbReference type="SUPFAM" id="SSF48498">
    <property type="entry name" value="Tetracyclin repressor-like, C-terminal domain"/>
    <property type="match status" value="1"/>
</dbReference>
<dbReference type="GO" id="GO:0003677">
    <property type="term" value="F:DNA binding"/>
    <property type="evidence" value="ECO:0007669"/>
    <property type="project" value="UniProtKB-UniRule"/>
</dbReference>
<dbReference type="Proteomes" id="UP000468928">
    <property type="component" value="Unassembled WGS sequence"/>
</dbReference>
<evidence type="ECO:0000313" key="9">
    <source>
        <dbReference type="Proteomes" id="UP000470876"/>
    </source>
</evidence>
<keyword evidence="2 4" id="KW-0238">DNA-binding</keyword>
<dbReference type="Proteomes" id="UP000470876">
    <property type="component" value="Unassembled WGS sequence"/>
</dbReference>
<dbReference type="InterPro" id="IPR036271">
    <property type="entry name" value="Tet_transcr_reg_TetR-rel_C_sf"/>
</dbReference>
<dbReference type="EMBL" id="JAAGUZ010000023">
    <property type="protein sequence ID" value="NEW44838.1"/>
    <property type="molecule type" value="Genomic_DNA"/>
</dbReference>
<dbReference type="Gene3D" id="1.10.10.60">
    <property type="entry name" value="Homeodomain-like"/>
    <property type="match status" value="1"/>
</dbReference>
<dbReference type="Pfam" id="PF16925">
    <property type="entry name" value="TetR_C_13"/>
    <property type="match status" value="1"/>
</dbReference>
<keyword evidence="3" id="KW-0804">Transcription</keyword>
<keyword evidence="9" id="KW-1185">Reference proteome</keyword>
<dbReference type="PROSITE" id="PS50977">
    <property type="entry name" value="HTH_TETR_2"/>
    <property type="match status" value="1"/>
</dbReference>
<reference evidence="8 9" key="1">
    <citation type="submission" date="2020-01" db="EMBL/GenBank/DDBJ databases">
        <title>Genetics and antimicrobial susceptibilities of Nocardia species isolated from the soil; a comparison with species isolated from humans.</title>
        <authorList>
            <person name="Carrasco G."/>
            <person name="Monzon S."/>
            <person name="Sansegundo M."/>
            <person name="Garcia E."/>
            <person name="Garrido N."/>
            <person name="Medina M.J."/>
            <person name="Villalon P."/>
            <person name="Ramirez-Arocha A.C."/>
            <person name="Jimenez P."/>
            <person name="Cuesta I."/>
            <person name="Valdezate S."/>
        </authorList>
    </citation>
    <scope>NUCLEOTIDE SEQUENCE [LARGE SCALE GENOMIC DNA]</scope>
    <source>
        <strain evidence="6 8">CNM20110639</strain>
        <strain evidence="7 9">CNM20110649</strain>
    </source>
</reference>
<dbReference type="Gene3D" id="1.10.357.10">
    <property type="entry name" value="Tetracycline Repressor, domain 2"/>
    <property type="match status" value="1"/>
</dbReference>
<evidence type="ECO:0000313" key="6">
    <source>
        <dbReference type="EMBL" id="NEW44838.1"/>
    </source>
</evidence>
<accession>A0A6P1D481</accession>
<sequence length="201" mass="21492">MTRTGRPRGFDEKAVVRGAKELFWRRGYAATSMRELADELGVLPGSLHSALGSKHDLFLRALRDYVDDSRAAAELIAGGSPLHAVRALLEAVLDAAAVTPGRGCMLGNSAIELLPNDEQARELVHSGLQALEQGIETALRRAQRSGEVRADIDCATQARLLVALMTGLHVTARAELDPHRLDDVIDAALAAIADPSSTNRA</sequence>
<dbReference type="AlphaFoldDB" id="A0A6P1D481"/>
<evidence type="ECO:0000256" key="3">
    <source>
        <dbReference type="ARBA" id="ARBA00023163"/>
    </source>
</evidence>
<evidence type="ECO:0000313" key="8">
    <source>
        <dbReference type="Proteomes" id="UP000468928"/>
    </source>
</evidence>
<protein>
    <submittedName>
        <fullName evidence="6">TetR/AcrR family transcriptional regulator</fullName>
    </submittedName>
</protein>
<dbReference type="InterPro" id="IPR011075">
    <property type="entry name" value="TetR_C"/>
</dbReference>
<dbReference type="EMBL" id="JAAGUX010000026">
    <property type="protein sequence ID" value="NEW57119.1"/>
    <property type="molecule type" value="Genomic_DNA"/>
</dbReference>
<feature type="DNA-binding region" description="H-T-H motif" evidence="4">
    <location>
        <begin position="32"/>
        <end position="51"/>
    </location>
</feature>
<dbReference type="Pfam" id="PF00440">
    <property type="entry name" value="TetR_N"/>
    <property type="match status" value="1"/>
</dbReference>
<comment type="caution">
    <text evidence="6">The sequence shown here is derived from an EMBL/GenBank/DDBJ whole genome shotgun (WGS) entry which is preliminary data.</text>
</comment>